<gene>
    <name evidence="8" type="primary">DAP3</name>
    <name evidence="8" type="ORF">TNIN_171681</name>
</gene>
<dbReference type="Pfam" id="PF10236">
    <property type="entry name" value="DAP3"/>
    <property type="match status" value="1"/>
</dbReference>
<accession>A0A8X7BZT1</accession>
<keyword evidence="6" id="KW-0687">Ribonucleoprotein</keyword>
<comment type="similarity">
    <text evidence="2">Belongs to the mitochondrion-specific ribosomal protein mS29 family.</text>
</comment>
<keyword evidence="3" id="KW-0809">Transit peptide</keyword>
<protein>
    <recommendedName>
        <fullName evidence="7">Small ribosomal subunit protein mS29</fullName>
    </recommendedName>
</protein>
<proteinExistence type="inferred from homology"/>
<dbReference type="PANTHER" id="PTHR12810">
    <property type="entry name" value="MITOCHONDRIAL 28S RIBOSOMAL PROTEIN S29"/>
    <property type="match status" value="1"/>
</dbReference>
<keyword evidence="4 8" id="KW-0689">Ribosomal protein</keyword>
<dbReference type="OrthoDB" id="274828at2759"/>
<dbReference type="Proteomes" id="UP000886998">
    <property type="component" value="Unassembled WGS sequence"/>
</dbReference>
<dbReference type="GO" id="GO:0003735">
    <property type="term" value="F:structural constituent of ribosome"/>
    <property type="evidence" value="ECO:0007669"/>
    <property type="project" value="TreeGrafter"/>
</dbReference>
<evidence type="ECO:0000313" key="9">
    <source>
        <dbReference type="Proteomes" id="UP000886998"/>
    </source>
</evidence>
<dbReference type="InterPro" id="IPR027417">
    <property type="entry name" value="P-loop_NTPase"/>
</dbReference>
<evidence type="ECO:0000256" key="5">
    <source>
        <dbReference type="ARBA" id="ARBA00023128"/>
    </source>
</evidence>
<dbReference type="PRINTS" id="PR01716">
    <property type="entry name" value="DEATHASSOCP3"/>
</dbReference>
<dbReference type="GO" id="GO:0005763">
    <property type="term" value="C:mitochondrial small ribosomal subunit"/>
    <property type="evidence" value="ECO:0007669"/>
    <property type="project" value="TreeGrafter"/>
</dbReference>
<evidence type="ECO:0000256" key="3">
    <source>
        <dbReference type="ARBA" id="ARBA00022946"/>
    </source>
</evidence>
<dbReference type="EMBL" id="BMAV01006796">
    <property type="protein sequence ID" value="GFY49038.1"/>
    <property type="molecule type" value="Genomic_DNA"/>
</dbReference>
<dbReference type="PANTHER" id="PTHR12810:SF0">
    <property type="entry name" value="SMALL RIBOSOMAL SUBUNIT PROTEIN MS29"/>
    <property type="match status" value="1"/>
</dbReference>
<dbReference type="GO" id="GO:0006915">
    <property type="term" value="P:apoptotic process"/>
    <property type="evidence" value="ECO:0007669"/>
    <property type="project" value="InterPro"/>
</dbReference>
<evidence type="ECO:0000313" key="8">
    <source>
        <dbReference type="EMBL" id="GFY49038.1"/>
    </source>
</evidence>
<organism evidence="8 9">
    <name type="scientific">Trichonephila inaurata madagascariensis</name>
    <dbReference type="NCBI Taxonomy" id="2747483"/>
    <lineage>
        <taxon>Eukaryota</taxon>
        <taxon>Metazoa</taxon>
        <taxon>Ecdysozoa</taxon>
        <taxon>Arthropoda</taxon>
        <taxon>Chelicerata</taxon>
        <taxon>Arachnida</taxon>
        <taxon>Araneae</taxon>
        <taxon>Araneomorphae</taxon>
        <taxon>Entelegynae</taxon>
        <taxon>Araneoidea</taxon>
        <taxon>Nephilidae</taxon>
        <taxon>Trichonephila</taxon>
        <taxon>Trichonephila inaurata</taxon>
    </lineage>
</organism>
<dbReference type="InterPro" id="IPR008092">
    <property type="entry name" value="Ribosomal_mS29_met"/>
</dbReference>
<dbReference type="SUPFAM" id="SSF52540">
    <property type="entry name" value="P-loop containing nucleoside triphosphate hydrolases"/>
    <property type="match status" value="1"/>
</dbReference>
<comment type="caution">
    <text evidence="8">The sequence shown here is derived from an EMBL/GenBank/DDBJ whole genome shotgun (WGS) entry which is preliminary data.</text>
</comment>
<name>A0A8X7BZT1_9ARAC</name>
<keyword evidence="5" id="KW-0496">Mitochondrion</keyword>
<reference evidence="8" key="1">
    <citation type="submission" date="2020-08" db="EMBL/GenBank/DDBJ databases">
        <title>Multicomponent nature underlies the extraordinary mechanical properties of spider dragline silk.</title>
        <authorList>
            <person name="Kono N."/>
            <person name="Nakamura H."/>
            <person name="Mori M."/>
            <person name="Yoshida Y."/>
            <person name="Ohtoshi R."/>
            <person name="Malay A.D."/>
            <person name="Moran D.A.P."/>
            <person name="Tomita M."/>
            <person name="Numata K."/>
            <person name="Arakawa K."/>
        </authorList>
    </citation>
    <scope>NUCLEOTIDE SEQUENCE</scope>
</reference>
<sequence length="394" mass="45525">MKNKLKPLSMIMRLQTNYLKNAATFCTRAAVSVQDPFPHFRTTENNPILHTKDHIGKFYLMPLDVKNKLFFSGGVPKAWDTQMKVFCEAGIMIREPAIEIISLLNQINYSNPAVRFVIYGRQGTGKTGTLMHILHYAYESNFLLLHLPWVSNWTKRPKEIVPSQYKEGRIDLPVESAIWLQHFKSQNSKLMEEFHLTTHKSYTWSKREITEEGAPLMDIVEHGVQRVRHSSDCIGALLREIKLHSQSGKFKVMVIVDGVNAFWNKTNVKRPDKSLVPSQEITPAYAFMKLLQNDWNNAVVITSADIVPFNRDATKQDPYTPRVLLGKEGFEHLDPFIPIETENYTEKEINSVLDYYCDRLWIQSERAQQEGGRKQIKFLSGYNPYEVMKICDPL</sequence>
<evidence type="ECO:0000256" key="1">
    <source>
        <dbReference type="ARBA" id="ARBA00004173"/>
    </source>
</evidence>
<dbReference type="AlphaFoldDB" id="A0A8X7BZT1"/>
<evidence type="ECO:0000256" key="2">
    <source>
        <dbReference type="ARBA" id="ARBA00009863"/>
    </source>
</evidence>
<evidence type="ECO:0000256" key="4">
    <source>
        <dbReference type="ARBA" id="ARBA00022980"/>
    </source>
</evidence>
<dbReference type="InterPro" id="IPR019368">
    <property type="entry name" value="Ribosomal_mS29"/>
</dbReference>
<comment type="subcellular location">
    <subcellularLocation>
        <location evidence="1">Mitochondrion</location>
    </subcellularLocation>
</comment>
<keyword evidence="9" id="KW-1185">Reference proteome</keyword>
<evidence type="ECO:0000256" key="6">
    <source>
        <dbReference type="ARBA" id="ARBA00023274"/>
    </source>
</evidence>
<evidence type="ECO:0000256" key="7">
    <source>
        <dbReference type="ARBA" id="ARBA00035140"/>
    </source>
</evidence>